<organism evidence="2 3">
    <name type="scientific">Micromonospora carbonacea</name>
    <dbReference type="NCBI Taxonomy" id="47853"/>
    <lineage>
        <taxon>Bacteria</taxon>
        <taxon>Bacillati</taxon>
        <taxon>Actinomycetota</taxon>
        <taxon>Actinomycetes</taxon>
        <taxon>Micromonosporales</taxon>
        <taxon>Micromonosporaceae</taxon>
        <taxon>Micromonospora</taxon>
    </lineage>
</organism>
<proteinExistence type="predicted"/>
<evidence type="ECO:0000313" key="2">
    <source>
        <dbReference type="EMBL" id="SCE89667.1"/>
    </source>
</evidence>
<evidence type="ECO:0000313" key="3">
    <source>
        <dbReference type="Proteomes" id="UP000183585"/>
    </source>
</evidence>
<gene>
    <name evidence="2" type="ORF">GA0070563_10336</name>
</gene>
<dbReference type="AlphaFoldDB" id="A0A1C4W0B9"/>
<name>A0A1C4W0B9_9ACTN</name>
<accession>A0A1C4W0B9</accession>
<dbReference type="InterPro" id="IPR003615">
    <property type="entry name" value="HNH_nuc"/>
</dbReference>
<evidence type="ECO:0000259" key="1">
    <source>
        <dbReference type="Pfam" id="PF13391"/>
    </source>
</evidence>
<dbReference type="EMBL" id="FMCT01000003">
    <property type="protein sequence ID" value="SCE89667.1"/>
    <property type="molecule type" value="Genomic_DNA"/>
</dbReference>
<dbReference type="GO" id="GO:0004519">
    <property type="term" value="F:endonuclease activity"/>
    <property type="evidence" value="ECO:0007669"/>
    <property type="project" value="UniProtKB-KW"/>
</dbReference>
<keyword evidence="2" id="KW-0378">Hydrolase</keyword>
<keyword evidence="2" id="KW-0255">Endonuclease</keyword>
<dbReference type="Pfam" id="PF13391">
    <property type="entry name" value="HNH_2"/>
    <property type="match status" value="1"/>
</dbReference>
<dbReference type="Proteomes" id="UP000183585">
    <property type="component" value="Unassembled WGS sequence"/>
</dbReference>
<dbReference type="RefSeq" id="WP_074473596.1">
    <property type="nucleotide sequence ID" value="NZ_FMCT01000003.1"/>
</dbReference>
<protein>
    <submittedName>
        <fullName evidence="2">HNH endonuclease</fullName>
    </submittedName>
</protein>
<sequence length="577" mass="63347">MPDSTLDGLLAAFTDPEPFTRETAAQAPLAPGTHVVVLDGDIVYVGETGRSLRERLRAHLRGNRGSSVLHKQVGELLDEEFGRQASTDEIAAWLGRCEIRWREAADPKALKDALLAVVAPRFSRLGSGQRGASTDPMSRFERLANGPYFSSVVAANRAYLDAVVPDAASTERDRWALSCLPGTRTDPRRLSAISMKTMETFVLHEPTEPGVGARAEGFLVVRRSVLDRHWTPAGFRAAHPALTTWRSDYVDAGPDQECLAGDVEDLIAALGDERIVLAARALTEPLLRSRTLHARGHCQPLADAVLGRREPTDWIYPVHMGDSPSGRSRDVWECFSTDAVVDWQLSAGYHRIATGDRIWAYAAEPSARLVAAGVAWDDPCRRAAEGGLEWRVAVRWDTELTRRILASERGVPVVPAGSARGVRAMSTTERDRLADALKAIRAPQPDELPEGRRRRLAEVTARQGQADFRRRLIEAYGGRCAITGCDTETALQAAHISPYDGPATNRVTNGLLLRADVHNLFDRGLIWVDEDFRVRVKAEAGHYAGWHGEKLRPPARAADHPDAAALRVHRQEVAGMC</sequence>
<feature type="domain" description="HNH nuclease" evidence="1">
    <location>
        <begin position="480"/>
        <end position="528"/>
    </location>
</feature>
<reference evidence="3" key="1">
    <citation type="submission" date="2016-06" db="EMBL/GenBank/DDBJ databases">
        <authorList>
            <person name="Varghese N."/>
            <person name="Submissions Spin"/>
        </authorList>
    </citation>
    <scope>NUCLEOTIDE SEQUENCE [LARGE SCALE GENOMIC DNA]</scope>
    <source>
        <strain evidence="3">DSM 43168</strain>
    </source>
</reference>
<keyword evidence="3" id="KW-1185">Reference proteome</keyword>
<keyword evidence="2" id="KW-0540">Nuclease</keyword>